<proteinExistence type="predicted"/>
<gene>
    <name evidence="1" type="ORF">Zm00014a_005551</name>
</gene>
<organism evidence="1">
    <name type="scientific">Zea mays</name>
    <name type="common">Maize</name>
    <dbReference type="NCBI Taxonomy" id="4577"/>
    <lineage>
        <taxon>Eukaryota</taxon>
        <taxon>Viridiplantae</taxon>
        <taxon>Streptophyta</taxon>
        <taxon>Embryophyta</taxon>
        <taxon>Tracheophyta</taxon>
        <taxon>Spermatophyta</taxon>
        <taxon>Magnoliopsida</taxon>
        <taxon>Liliopsida</taxon>
        <taxon>Poales</taxon>
        <taxon>Poaceae</taxon>
        <taxon>PACMAD clade</taxon>
        <taxon>Panicoideae</taxon>
        <taxon>Andropogonodae</taxon>
        <taxon>Andropogoneae</taxon>
        <taxon>Tripsacinae</taxon>
        <taxon>Zea</taxon>
    </lineage>
</organism>
<accession>A0A317Y1J1</accession>
<protein>
    <submittedName>
        <fullName evidence="1">Uncharacterized protein</fullName>
    </submittedName>
</protein>
<evidence type="ECO:0000313" key="1">
    <source>
        <dbReference type="EMBL" id="PWZ52500.1"/>
    </source>
</evidence>
<name>A0A317Y1J1_MAIZE</name>
<dbReference type="AlphaFoldDB" id="A0A317Y1J1"/>
<reference evidence="1" key="1">
    <citation type="journal article" date="2018" name="Nat. Genet.">
        <title>Extensive intraspecific gene order and gene structural variations between Mo17 and other maize genomes.</title>
        <authorList>
            <person name="Sun S."/>
            <person name="Zhou Y."/>
            <person name="Chen J."/>
            <person name="Shi J."/>
            <person name="Zhao H."/>
            <person name="Zhao H."/>
            <person name="Song W."/>
            <person name="Zhang M."/>
            <person name="Cui Y."/>
            <person name="Dong X."/>
            <person name="Liu H."/>
            <person name="Ma X."/>
            <person name="Jiao Y."/>
            <person name="Wang B."/>
            <person name="Wei X."/>
            <person name="Stein J.C."/>
            <person name="Glaubitz J.C."/>
            <person name="Lu F."/>
            <person name="Yu G."/>
            <person name="Liang C."/>
            <person name="Fengler K."/>
            <person name="Li B."/>
            <person name="Rafalski A."/>
            <person name="Schnable P.S."/>
            <person name="Ware D.H."/>
            <person name="Buckler E.S."/>
            <person name="Lai J."/>
        </authorList>
    </citation>
    <scope>NUCLEOTIDE SEQUENCE [LARGE SCALE GENOMIC DNA]</scope>
    <source>
        <tissue evidence="1">Seedling</tissue>
    </source>
</reference>
<comment type="caution">
    <text evidence="1">The sequence shown here is derived from an EMBL/GenBank/DDBJ whole genome shotgun (WGS) entry which is preliminary data.</text>
</comment>
<dbReference type="Proteomes" id="UP000251960">
    <property type="component" value="Chromosome 1"/>
</dbReference>
<sequence length="120" mass="12798">MRRFYEGALGLAAWAGAWRFSARCLSLLECGNGWCSPACCLLVMRAGHVQPSARLLCCCLIPTLPTPSASPVLLQSCQHFSPALARAGTLDWTLAARLQAHCHCATVSLLTLGALRSGRS</sequence>
<dbReference type="EMBL" id="NCVQ01000001">
    <property type="protein sequence ID" value="PWZ52500.1"/>
    <property type="molecule type" value="Genomic_DNA"/>
</dbReference>